<proteinExistence type="predicted"/>
<accession>A0A0M2HPM6</accession>
<evidence type="ECO:0008006" key="4">
    <source>
        <dbReference type="Google" id="ProtNLM"/>
    </source>
</evidence>
<sequence length="587" mass="61631">MSDGRLPVRRRWLGWTIGALLTFLVLSIGWVTVRGIGAVTDLQEVAKISSEMKTAVGDGDLDKAETLARRISHHAESAHDLTSDPIWQAYGVVPWLGPNFTAVSEVAAIADQVSSDAVGPVLAAAGDIDLSSLGFSNGTIDLTPFATIEPPLATAASALRDAEARSRQIDADATLPPLADAIRELRSTVTQATTLVGSLHGASALLPSMLGATEPRNYVIAMQNNAELRSSGGIIGAIALLHAENGHVTLSQQGSVRDFPALDTALPLSDSTIALFEDRPGRYLQNITNIPDFTEAAPLVAARWQNRFGTPIDGVVAVDAVMTKNLLAATGPLTFGPFTADEKNVVGLLLSDVYAAVPDPALQDEVFAQAASALFGAAMSGAEPQKLVRALAESSEEGRIRIWSAHEDEQKIIAESTLSGALPTDTPSATYVGALFNDATGAKMDYYMDAEVSVSIGACHGEPTTQVRVTWTNNAPADAATSLPAYVTASGWYGVPPGSVRTLVAVYGPEGATASHIDRDGESDAVQTTMLGDRFAVQHDVTLAPGESTTITVEFQGNGAGKRLTEVAHTPLVNDPKIERTELHCAP</sequence>
<keyword evidence="1" id="KW-0472">Membrane</keyword>
<feature type="transmembrane region" description="Helical" evidence="1">
    <location>
        <begin position="12"/>
        <end position="33"/>
    </location>
</feature>
<organism evidence="2 3">
    <name type="scientific">Microbacterium hydrocarbonoxydans</name>
    <dbReference type="NCBI Taxonomy" id="273678"/>
    <lineage>
        <taxon>Bacteria</taxon>
        <taxon>Bacillati</taxon>
        <taxon>Actinomycetota</taxon>
        <taxon>Actinomycetes</taxon>
        <taxon>Micrococcales</taxon>
        <taxon>Microbacteriaceae</taxon>
        <taxon>Microbacterium</taxon>
    </lineage>
</organism>
<dbReference type="Proteomes" id="UP000033900">
    <property type="component" value="Unassembled WGS sequence"/>
</dbReference>
<dbReference type="EMBL" id="JYJB01000010">
    <property type="protein sequence ID" value="KJL46878.1"/>
    <property type="molecule type" value="Genomic_DNA"/>
</dbReference>
<evidence type="ECO:0000313" key="2">
    <source>
        <dbReference type="EMBL" id="KJL46878.1"/>
    </source>
</evidence>
<evidence type="ECO:0000256" key="1">
    <source>
        <dbReference type="SAM" id="Phobius"/>
    </source>
</evidence>
<keyword evidence="1" id="KW-0812">Transmembrane</keyword>
<keyword evidence="3" id="KW-1185">Reference proteome</keyword>
<dbReference type="AlphaFoldDB" id="A0A0M2HPM6"/>
<comment type="caution">
    <text evidence="2">The sequence shown here is derived from an EMBL/GenBank/DDBJ whole genome shotgun (WGS) entry which is preliminary data.</text>
</comment>
<reference evidence="2 3" key="1">
    <citation type="submission" date="2015-02" db="EMBL/GenBank/DDBJ databases">
        <title>Draft genome sequences of ten Microbacterium spp. with emphasis on heavy metal contaminated environments.</title>
        <authorList>
            <person name="Corretto E."/>
        </authorList>
    </citation>
    <scope>NUCLEOTIDE SEQUENCE [LARGE SCALE GENOMIC DNA]</scope>
    <source>
        <strain evidence="2 3">SA35</strain>
    </source>
</reference>
<keyword evidence="1" id="KW-1133">Transmembrane helix</keyword>
<dbReference type="STRING" id="273678.RS84_03520"/>
<dbReference type="Pfam" id="PF13196">
    <property type="entry name" value="DUF4012"/>
    <property type="match status" value="1"/>
</dbReference>
<protein>
    <recommendedName>
        <fullName evidence="4">DUF4012 domain-containing protein</fullName>
    </recommendedName>
</protein>
<dbReference type="InterPro" id="IPR025101">
    <property type="entry name" value="DUF4012"/>
</dbReference>
<name>A0A0M2HPM6_9MICO</name>
<gene>
    <name evidence="2" type="ORF">RS84_03520</name>
</gene>
<dbReference type="OrthoDB" id="3203519at2"/>
<dbReference type="PATRIC" id="fig|273678.4.peg.3515"/>
<evidence type="ECO:0000313" key="3">
    <source>
        <dbReference type="Proteomes" id="UP000033900"/>
    </source>
</evidence>
<dbReference type="RefSeq" id="WP_052676427.1">
    <property type="nucleotide sequence ID" value="NZ_JYJB01000010.1"/>
</dbReference>